<sequence>MTRRTLDDWTKLIEQQAQSGLSILAFCRQHLIPTSNFYKYRHKIEHLNQTSGFVKAKVATKVTTQPADATIHIVFGDTRLTLPHHCEPTWLAELIKALHA</sequence>
<dbReference type="NCBIfam" id="NF047593">
    <property type="entry name" value="IS66_ISAeme5_TnpA"/>
    <property type="match status" value="1"/>
</dbReference>
<accession>A0A7X0NGR1</accession>
<protein>
    <recommendedName>
        <fullName evidence="3">IS66 family insertion sequence element accessory protein TnpB</fullName>
    </recommendedName>
</protein>
<comment type="caution">
    <text evidence="1">The sequence shown here is derived from an EMBL/GenBank/DDBJ whole genome shotgun (WGS) entry which is preliminary data.</text>
</comment>
<dbReference type="AlphaFoldDB" id="A0A7X0NGR1"/>
<gene>
    <name evidence="1" type="ORF">HNQ55_001664</name>
</gene>
<reference evidence="1 2" key="1">
    <citation type="submission" date="2020-08" db="EMBL/GenBank/DDBJ databases">
        <title>Genomic Encyclopedia of Type Strains, Phase IV (KMG-IV): sequencing the most valuable type-strain genomes for metagenomic binning, comparative biology and taxonomic classification.</title>
        <authorList>
            <person name="Goeker M."/>
        </authorList>
    </citation>
    <scope>NUCLEOTIDE SEQUENCE [LARGE SCALE GENOMIC DNA]</scope>
    <source>
        <strain evidence="1 2">DSM 26287</strain>
    </source>
</reference>
<keyword evidence="2" id="KW-1185">Reference proteome</keyword>
<evidence type="ECO:0000313" key="2">
    <source>
        <dbReference type="Proteomes" id="UP000537141"/>
    </source>
</evidence>
<evidence type="ECO:0000313" key="1">
    <source>
        <dbReference type="EMBL" id="MBB6543157.1"/>
    </source>
</evidence>
<organism evidence="1 2">
    <name type="scientific">Thalassotalea piscium</name>
    <dbReference type="NCBI Taxonomy" id="1230533"/>
    <lineage>
        <taxon>Bacteria</taxon>
        <taxon>Pseudomonadati</taxon>
        <taxon>Pseudomonadota</taxon>
        <taxon>Gammaproteobacteria</taxon>
        <taxon>Alteromonadales</taxon>
        <taxon>Colwelliaceae</taxon>
        <taxon>Thalassotalea</taxon>
    </lineage>
</organism>
<name>A0A7X0NGR1_9GAMM</name>
<evidence type="ECO:0008006" key="3">
    <source>
        <dbReference type="Google" id="ProtNLM"/>
    </source>
</evidence>
<dbReference type="EMBL" id="JACHHU010000010">
    <property type="protein sequence ID" value="MBB6543157.1"/>
    <property type="molecule type" value="Genomic_DNA"/>
</dbReference>
<dbReference type="Proteomes" id="UP000537141">
    <property type="component" value="Unassembled WGS sequence"/>
</dbReference>
<dbReference type="RefSeq" id="WP_184423956.1">
    <property type="nucleotide sequence ID" value="NZ_AP027362.1"/>
</dbReference>
<proteinExistence type="predicted"/>